<dbReference type="STRING" id="1581557.BN1208_0843"/>
<dbReference type="PANTHER" id="PTHR11236:SF50">
    <property type="entry name" value="AMINODEOXYCHORISMATE SYNTHASE COMPONENT 1"/>
    <property type="match status" value="1"/>
</dbReference>
<evidence type="ECO:0000259" key="2">
    <source>
        <dbReference type="Pfam" id="PF04715"/>
    </source>
</evidence>
<feature type="domain" description="Chorismate-utilising enzyme C-terminal" evidence="1">
    <location>
        <begin position="194"/>
        <end position="446"/>
    </location>
</feature>
<accession>A0A0D6EWS2</accession>
<dbReference type="PRINTS" id="PR00095">
    <property type="entry name" value="ANTSNTHASEI"/>
</dbReference>
<organism evidence="3 4">
    <name type="scientific">Candidatus Methylopumilus planktonicus</name>
    <dbReference type="NCBI Taxonomy" id="1581557"/>
    <lineage>
        <taxon>Bacteria</taxon>
        <taxon>Pseudomonadati</taxon>
        <taxon>Pseudomonadota</taxon>
        <taxon>Betaproteobacteria</taxon>
        <taxon>Nitrosomonadales</taxon>
        <taxon>Methylophilaceae</taxon>
        <taxon>Candidatus Methylopumilus</taxon>
    </lineage>
</organism>
<dbReference type="RefSeq" id="WP_046488191.1">
    <property type="nucleotide sequence ID" value="NZ_LN827929.1"/>
</dbReference>
<dbReference type="Proteomes" id="UP000064007">
    <property type="component" value="Chromosome 1"/>
</dbReference>
<keyword evidence="3" id="KW-0808">Transferase</keyword>
<dbReference type="Gene3D" id="3.60.120.10">
    <property type="entry name" value="Anthranilate synthase"/>
    <property type="match status" value="1"/>
</dbReference>
<dbReference type="InterPro" id="IPR019999">
    <property type="entry name" value="Anth_synth_I-like"/>
</dbReference>
<dbReference type="KEGG" id="mbat:BN1208_0843"/>
<gene>
    <name evidence="3" type="primary">pabB</name>
    <name evidence="3" type="ORF">BN1208_0843</name>
</gene>
<sequence length="460" mass="52649">MNNTHLISLPYFSDSSIYFEAIANDPWSFYLDSGIHNDLDENISDKSRYDIIVSDPFIKIVADENTVCIEENNQKETLKENAFDVLEKILTRFKVQDSSLPFTGGALGYFSYELGQSHIKINKDHIGIPLMMAGIYDWALIVDHQEKKTWIASHFQNKDTENNLEEIVEKFRNAKPKNQIFKIHSSIEPLLDYKSYEGIVNKILGFIKAGDAYQINISNKYYAQCEGDSWTGYKKLREINRSPFMAYLHYEDFDILCGSPERFIHSSLGRVETRPIKGTEPRDSNHIIDKKNAERLLSSEKNRAENLMIVDLLRNDLSKNCMTGSIHVKALCELMSYSNVHHLESIVEGTLKADSSLTKLLKDSFPGGSITGTPKIRSMEIIDELEPHRRDVYCGSIGYIGFNHKMDTNIAIRTLIKKDNKIHFYSGGGIVAQSDAKSEFEEMAYKASNIKKWIDFFKEK</sequence>
<dbReference type="InterPro" id="IPR005801">
    <property type="entry name" value="ADC_synthase"/>
</dbReference>
<dbReference type="EMBL" id="LN827929">
    <property type="protein sequence ID" value="CEZ19728.1"/>
    <property type="molecule type" value="Genomic_DNA"/>
</dbReference>
<protein>
    <submittedName>
        <fullName evidence="3">Para-aminobenzoate synthase component I</fullName>
        <ecNumber evidence="3">2.6.1.85</ecNumber>
    </submittedName>
</protein>
<dbReference type="SUPFAM" id="SSF56322">
    <property type="entry name" value="ADC synthase"/>
    <property type="match status" value="1"/>
</dbReference>
<dbReference type="InterPro" id="IPR006805">
    <property type="entry name" value="Anth_synth_I_N"/>
</dbReference>
<feature type="domain" description="Anthranilate synthase component I N-terminal" evidence="2">
    <location>
        <begin position="19"/>
        <end position="151"/>
    </location>
</feature>
<dbReference type="Pfam" id="PF00425">
    <property type="entry name" value="Chorismate_bind"/>
    <property type="match status" value="1"/>
</dbReference>
<dbReference type="InterPro" id="IPR015890">
    <property type="entry name" value="Chorismate_C"/>
</dbReference>
<keyword evidence="4" id="KW-1185">Reference proteome</keyword>
<evidence type="ECO:0000313" key="4">
    <source>
        <dbReference type="Proteomes" id="UP000064007"/>
    </source>
</evidence>
<dbReference type="GO" id="GO:0046820">
    <property type="term" value="F:4-amino-4-deoxychorismate synthase activity"/>
    <property type="evidence" value="ECO:0007669"/>
    <property type="project" value="UniProtKB-EC"/>
</dbReference>
<proteinExistence type="predicted"/>
<dbReference type="OrthoDB" id="9803598at2"/>
<evidence type="ECO:0000313" key="3">
    <source>
        <dbReference type="EMBL" id="CEZ19728.1"/>
    </source>
</evidence>
<dbReference type="EC" id="2.6.1.85" evidence="3"/>
<dbReference type="PANTHER" id="PTHR11236">
    <property type="entry name" value="AMINOBENZOATE/ANTHRANILATE SYNTHASE"/>
    <property type="match status" value="1"/>
</dbReference>
<dbReference type="AlphaFoldDB" id="A0A0D6EWS2"/>
<name>A0A0D6EWS2_9PROT</name>
<evidence type="ECO:0000259" key="1">
    <source>
        <dbReference type="Pfam" id="PF00425"/>
    </source>
</evidence>
<reference evidence="4" key="1">
    <citation type="submission" date="2014-12" db="EMBL/GenBank/DDBJ databases">
        <authorList>
            <person name="Salcher M.M."/>
        </authorList>
    </citation>
    <scope>NUCLEOTIDE SEQUENCE [LARGE SCALE GENOMIC DNA]</scope>
    <source>
        <strain evidence="4">MMS-10A-171</strain>
    </source>
</reference>
<keyword evidence="3" id="KW-0032">Aminotransferase</keyword>
<dbReference type="Pfam" id="PF04715">
    <property type="entry name" value="Anth_synt_I_N"/>
    <property type="match status" value="1"/>
</dbReference>
<dbReference type="GO" id="GO:0000162">
    <property type="term" value="P:L-tryptophan biosynthetic process"/>
    <property type="evidence" value="ECO:0007669"/>
    <property type="project" value="TreeGrafter"/>
</dbReference>
<dbReference type="HOGENOM" id="CLU_006493_7_2_4"/>